<dbReference type="Proteomes" id="UP000063429">
    <property type="component" value="Chromosome"/>
</dbReference>
<accession>A0ABM5UY31</accession>
<evidence type="ECO:0000313" key="2">
    <source>
        <dbReference type="Proteomes" id="UP000063429"/>
    </source>
</evidence>
<organism evidence="1 2">
    <name type="scientific">Herbaspirillum hiltneri N3</name>
    <dbReference type="NCBI Taxonomy" id="1262470"/>
    <lineage>
        <taxon>Bacteria</taxon>
        <taxon>Pseudomonadati</taxon>
        <taxon>Pseudomonadota</taxon>
        <taxon>Betaproteobacteria</taxon>
        <taxon>Burkholderiales</taxon>
        <taxon>Oxalobacteraceae</taxon>
        <taxon>Herbaspirillum</taxon>
    </lineage>
</organism>
<dbReference type="Gene3D" id="3.10.450.50">
    <property type="match status" value="1"/>
</dbReference>
<dbReference type="SUPFAM" id="SSF54427">
    <property type="entry name" value="NTF2-like"/>
    <property type="match status" value="1"/>
</dbReference>
<evidence type="ECO:0000313" key="1">
    <source>
        <dbReference type="EMBL" id="AKZ62201.1"/>
    </source>
</evidence>
<reference evidence="2" key="1">
    <citation type="journal article" date="2015" name="Genome Announc.">
        <title>Complete Genome Sequence of Herbaspirillum hiltneri N3 (DSM 17495), Isolated from Surface-Sterilized Wheat Roots.</title>
        <authorList>
            <person name="Guizelini D."/>
            <person name="Saizaki P.M."/>
            <person name="Coimbra N.A."/>
            <person name="Weiss V.A."/>
            <person name="Faoro H."/>
            <person name="Sfeir M.Z."/>
            <person name="Baura V.A."/>
            <person name="Monteiro R.A."/>
            <person name="Chubatsu L.S."/>
            <person name="Souza E.M."/>
            <person name="Cruz L.M."/>
            <person name="Pedrosa F.O."/>
            <person name="Raittz R.T."/>
            <person name="Marchaukoski J.N."/>
            <person name="Steffens M.B."/>
        </authorList>
    </citation>
    <scope>NUCLEOTIDE SEQUENCE [LARGE SCALE GENOMIC DNA]</scope>
    <source>
        <strain evidence="2">N3</strain>
    </source>
</reference>
<dbReference type="EMBL" id="CP011409">
    <property type="protein sequence ID" value="AKZ62201.1"/>
    <property type="molecule type" value="Genomic_DNA"/>
</dbReference>
<name>A0ABM5UY31_9BURK</name>
<gene>
    <name evidence="1" type="ORF">F506_05545</name>
</gene>
<dbReference type="InterPro" id="IPR032710">
    <property type="entry name" value="NTF2-like_dom_sf"/>
</dbReference>
<dbReference type="RefSeq" id="WP_053195705.1">
    <property type="nucleotide sequence ID" value="NZ_CP011409.1"/>
</dbReference>
<sequence length="195" mass="22376">MLTHKSLLEAYVYAKDRCCPSLIHDIYEPNAVLSISTSASAVAFPPLVVGAEGIAQTLVTDFSKRFTHCRTYYVCDELAVNNGRIEQLPWLVLMREEETASLRIGRGYYNWQLNQHPEEIWRASEMHIRIDHMMLMADVAGDLLQTLQSFLPYPWLPPRVLDSSFGFIGDSNEAFAFLKEFRSNKFELPRERLSA</sequence>
<keyword evidence="2" id="KW-1185">Reference proteome</keyword>
<evidence type="ECO:0008006" key="3">
    <source>
        <dbReference type="Google" id="ProtNLM"/>
    </source>
</evidence>
<proteinExistence type="predicted"/>
<protein>
    <recommendedName>
        <fullName evidence="3">SnoaL-like protein</fullName>
    </recommendedName>
</protein>